<evidence type="ECO:0000313" key="1">
    <source>
        <dbReference type="EMBL" id="ADE16499.1"/>
    </source>
</evidence>
<dbReference type="OrthoDB" id="8556654at2"/>
<dbReference type="STRING" id="472759.Nhal_3472"/>
<dbReference type="HOGENOM" id="CLU_865831_0_0_6"/>
<gene>
    <name evidence="1" type="ordered locus">Nhal_3472</name>
</gene>
<dbReference type="RefSeq" id="WP_013034348.1">
    <property type="nucleotide sequence ID" value="NC_013960.1"/>
</dbReference>
<accession>D5C1E7</accession>
<dbReference type="Proteomes" id="UP000001844">
    <property type="component" value="Chromosome"/>
</dbReference>
<organism evidence="1 2">
    <name type="scientific">Nitrosococcus halophilus (strain Nc4)</name>
    <dbReference type="NCBI Taxonomy" id="472759"/>
    <lineage>
        <taxon>Bacteria</taxon>
        <taxon>Pseudomonadati</taxon>
        <taxon>Pseudomonadota</taxon>
        <taxon>Gammaproteobacteria</taxon>
        <taxon>Chromatiales</taxon>
        <taxon>Chromatiaceae</taxon>
        <taxon>Nitrosococcus</taxon>
    </lineage>
</organism>
<dbReference type="eggNOG" id="ENOG50339HE">
    <property type="taxonomic scope" value="Bacteria"/>
</dbReference>
<dbReference type="KEGG" id="nhl:Nhal_3472"/>
<name>D5C1E7_NITHN</name>
<reference evidence="2" key="1">
    <citation type="submission" date="2010-04" db="EMBL/GenBank/DDBJ databases">
        <title>Complete genome sequence of Nitrosococcus halophilus Nc4, a salt-adapted, aerobic obligate ammonia-oxidizing sulfur purple bacterium.</title>
        <authorList>
            <consortium name="US DOE Joint Genome Institute"/>
            <person name="Campbell M.A."/>
            <person name="Malfatti S.A."/>
            <person name="Chain P.S.G."/>
            <person name="Heidelberg J.F."/>
            <person name="Ward B.B."/>
            <person name="Klotz M.G."/>
        </authorList>
    </citation>
    <scope>NUCLEOTIDE SEQUENCE [LARGE SCALE GENOMIC DNA]</scope>
    <source>
        <strain evidence="2">Nc4</strain>
    </source>
</reference>
<sequence length="277" mass="31449">MSPLEYYTVRRLNPYLGVLQVIDAGRVRVYSSEGKTWRPRRVAGSERFWSEADTGGNGYGRAEVSKEAIAKALEYHPPLPFPSGDHFELWLLRKETGLPLALLNSCHWEQDMEEVAVPTWRAFPPGDTAFEVPGLAATRGARHREMLEWWVNDAARPLPAAQWFWRDPRGEGTGLGGLRIEPQWQGRILPAAAFPELLIDEHWETEEAALLVRGYHDWHGALLLAHANLSRHTRQRLERAAQQRPDMLLESYLLLPEVLDPEALEVALVAARLMQAL</sequence>
<dbReference type="AlphaFoldDB" id="D5C1E7"/>
<evidence type="ECO:0000313" key="2">
    <source>
        <dbReference type="Proteomes" id="UP000001844"/>
    </source>
</evidence>
<protein>
    <submittedName>
        <fullName evidence="1">Uncharacterized protein</fullName>
    </submittedName>
</protein>
<keyword evidence="2" id="KW-1185">Reference proteome</keyword>
<proteinExistence type="predicted"/>
<dbReference type="EMBL" id="CP001798">
    <property type="protein sequence ID" value="ADE16499.1"/>
    <property type="molecule type" value="Genomic_DNA"/>
</dbReference>